<dbReference type="InterPro" id="IPR008927">
    <property type="entry name" value="6-PGluconate_DH-like_C_sf"/>
</dbReference>
<comment type="caution">
    <text evidence="7">The sequence shown here is derived from an EMBL/GenBank/DDBJ whole genome shotgun (WGS) entry which is preliminary data.</text>
</comment>
<proteinExistence type="inferred from homology"/>
<dbReference type="SUPFAM" id="SSF48179">
    <property type="entry name" value="6-phosphogluconate dehydrogenase C-terminal domain-like"/>
    <property type="match status" value="1"/>
</dbReference>
<dbReference type="InterPro" id="IPR006176">
    <property type="entry name" value="3-OHacyl-CoA_DH_NAD-bd"/>
</dbReference>
<dbReference type="InterPro" id="IPR022694">
    <property type="entry name" value="3-OHacyl-CoA_DH"/>
</dbReference>
<dbReference type="AlphaFoldDB" id="A0A8J8FBZ5"/>
<sequence length="339" mass="37851">MKDTIDAKDVMAGVVGLGLMGCSITTCLLMAGHTVIAVAPVAADLLHAAKRITDHLTRSKEEGLIDQNPEFYFSRLTITEDYSLLQPCGLVIECTLESIDIKKVVYGKIEAVISADAILTSNTSAIPISILQLETTYPERFFGLHWAEPSHTTRFLEIICGDKSDVARGEYLYTLSHNWGKEPTLVRKDIRGFITNRIMYAMYREAISMVENGYATVEDVDRACRNNAGYWMTLVGVFRWMDLTGVPAYHTVMKDLFPTLTNNTEVPALIDDIVKAGGKGVANAHGFYKYTPEEAKLWEETFTEFSYEIRRLALKYPADIVQQKLQAMADKKEPPATNG</sequence>
<evidence type="ECO:0000313" key="7">
    <source>
        <dbReference type="EMBL" id="NNV55226.1"/>
    </source>
</evidence>
<dbReference type="InterPro" id="IPR036291">
    <property type="entry name" value="NAD(P)-bd_dom_sf"/>
</dbReference>
<keyword evidence="4" id="KW-0472">Membrane</keyword>
<gene>
    <name evidence="7" type="ORF">GD597_07130</name>
</gene>
<dbReference type="Proteomes" id="UP000598971">
    <property type="component" value="Unassembled WGS sequence"/>
</dbReference>
<accession>A0A8J8FBZ5</accession>
<dbReference type="PANTHER" id="PTHR48075:SF5">
    <property type="entry name" value="3-HYDROXYBUTYRYL-COA DEHYDROGENASE"/>
    <property type="match status" value="1"/>
</dbReference>
<comment type="similarity">
    <text evidence="1">Belongs to the 3-hydroxyacyl-CoA dehydrogenase family.</text>
</comment>
<dbReference type="Pfam" id="PF02737">
    <property type="entry name" value="3HCDH_N"/>
    <property type="match status" value="1"/>
</dbReference>
<evidence type="ECO:0000313" key="8">
    <source>
        <dbReference type="Proteomes" id="UP000598971"/>
    </source>
</evidence>
<dbReference type="EMBL" id="WHPF01000004">
    <property type="protein sequence ID" value="NNV55226.1"/>
    <property type="molecule type" value="Genomic_DNA"/>
</dbReference>
<dbReference type="PANTHER" id="PTHR48075">
    <property type="entry name" value="3-HYDROXYACYL-COA DEHYDROGENASE FAMILY PROTEIN"/>
    <property type="match status" value="1"/>
</dbReference>
<evidence type="ECO:0000259" key="6">
    <source>
        <dbReference type="Pfam" id="PF02737"/>
    </source>
</evidence>
<dbReference type="RefSeq" id="WP_171607151.1">
    <property type="nucleotide sequence ID" value="NZ_WHPF01000004.1"/>
</dbReference>
<dbReference type="Gene3D" id="1.10.1040.10">
    <property type="entry name" value="N-(1-d-carboxylethyl)-l-norvaline Dehydrogenase, domain 2"/>
    <property type="match status" value="1"/>
</dbReference>
<dbReference type="SUPFAM" id="SSF51735">
    <property type="entry name" value="NAD(P)-binding Rossmann-fold domains"/>
    <property type="match status" value="1"/>
</dbReference>
<feature type="domain" description="3-hydroxyacyl-CoA dehydrogenase C-terminal" evidence="5">
    <location>
        <begin position="192"/>
        <end position="290"/>
    </location>
</feature>
<keyword evidence="2" id="KW-0560">Oxidoreductase</keyword>
<dbReference type="PROSITE" id="PS51257">
    <property type="entry name" value="PROKAR_LIPOPROTEIN"/>
    <property type="match status" value="1"/>
</dbReference>
<evidence type="ECO:0000256" key="2">
    <source>
        <dbReference type="ARBA" id="ARBA00023002"/>
    </source>
</evidence>
<dbReference type="GO" id="GO:0016616">
    <property type="term" value="F:oxidoreductase activity, acting on the CH-OH group of donors, NAD or NADP as acceptor"/>
    <property type="evidence" value="ECO:0007669"/>
    <property type="project" value="InterPro"/>
</dbReference>
<keyword evidence="8" id="KW-1185">Reference proteome</keyword>
<dbReference type="GO" id="GO:0006631">
    <property type="term" value="P:fatty acid metabolic process"/>
    <property type="evidence" value="ECO:0007669"/>
    <property type="project" value="InterPro"/>
</dbReference>
<feature type="site" description="Important for catalytic activity" evidence="3">
    <location>
        <position position="145"/>
    </location>
</feature>
<evidence type="ECO:0000256" key="1">
    <source>
        <dbReference type="ARBA" id="ARBA00009463"/>
    </source>
</evidence>
<dbReference type="GO" id="GO:0070403">
    <property type="term" value="F:NAD+ binding"/>
    <property type="evidence" value="ECO:0007669"/>
    <property type="project" value="InterPro"/>
</dbReference>
<organism evidence="7 8">
    <name type="scientific">Limnovirga soli</name>
    <dbReference type="NCBI Taxonomy" id="2656915"/>
    <lineage>
        <taxon>Bacteria</taxon>
        <taxon>Pseudomonadati</taxon>
        <taxon>Bacteroidota</taxon>
        <taxon>Chitinophagia</taxon>
        <taxon>Chitinophagales</taxon>
        <taxon>Chitinophagaceae</taxon>
        <taxon>Limnovirga</taxon>
    </lineage>
</organism>
<dbReference type="PIRSF" id="PIRSF000105">
    <property type="entry name" value="HCDH"/>
    <property type="match status" value="1"/>
</dbReference>
<feature type="domain" description="3-hydroxyacyl-CoA dehydrogenase NAD binding" evidence="6">
    <location>
        <begin position="12"/>
        <end position="189"/>
    </location>
</feature>
<dbReference type="InterPro" id="IPR006108">
    <property type="entry name" value="3HC_DH_C"/>
</dbReference>
<keyword evidence="4" id="KW-1133">Transmembrane helix</keyword>
<evidence type="ECO:0000256" key="4">
    <source>
        <dbReference type="SAM" id="Phobius"/>
    </source>
</evidence>
<dbReference type="Pfam" id="PF00725">
    <property type="entry name" value="3HCDH"/>
    <property type="match status" value="1"/>
</dbReference>
<dbReference type="InterPro" id="IPR006180">
    <property type="entry name" value="3-OHacyl-CoA_DH_CS"/>
</dbReference>
<evidence type="ECO:0000256" key="3">
    <source>
        <dbReference type="PIRSR" id="PIRSR000105-1"/>
    </source>
</evidence>
<reference evidence="7" key="1">
    <citation type="submission" date="2019-10" db="EMBL/GenBank/DDBJ databases">
        <title>Draft genome sequence of Panacibacter sp. KCS-6.</title>
        <authorList>
            <person name="Yim K.J."/>
        </authorList>
    </citation>
    <scope>NUCLEOTIDE SEQUENCE</scope>
    <source>
        <strain evidence="7">KCS-6</strain>
    </source>
</reference>
<dbReference type="PROSITE" id="PS00067">
    <property type="entry name" value="3HCDH"/>
    <property type="match status" value="1"/>
</dbReference>
<feature type="transmembrane region" description="Helical" evidence="4">
    <location>
        <begin position="12"/>
        <end position="31"/>
    </location>
</feature>
<keyword evidence="4" id="KW-0812">Transmembrane</keyword>
<dbReference type="Gene3D" id="3.40.50.720">
    <property type="entry name" value="NAD(P)-binding Rossmann-like Domain"/>
    <property type="match status" value="1"/>
</dbReference>
<evidence type="ECO:0000259" key="5">
    <source>
        <dbReference type="Pfam" id="PF00725"/>
    </source>
</evidence>
<dbReference type="InterPro" id="IPR013328">
    <property type="entry name" value="6PGD_dom2"/>
</dbReference>
<protein>
    <submittedName>
        <fullName evidence="7">3-hydroxyacyl-CoA dehydrogenase family protein</fullName>
    </submittedName>
</protein>
<name>A0A8J8FBZ5_9BACT</name>